<gene>
    <name evidence="1" type="ORF">FOL47_009154</name>
</gene>
<dbReference type="EMBL" id="JAAPAO010000062">
    <property type="protein sequence ID" value="KAF4674471.1"/>
    <property type="molecule type" value="Genomic_DNA"/>
</dbReference>
<name>A0A7J6MU87_PERCH</name>
<proteinExistence type="predicted"/>
<protein>
    <submittedName>
        <fullName evidence="1">Uncharacterized protein</fullName>
    </submittedName>
</protein>
<sequence length="166" mass="18679">MAMVSTLGNGHLSGRVYESTLTHFGLHAMAGFNIRVLFINHNDEDIFELVVVPRFGGDGAWTARGHYTPTSNGNLQIRWDIPGYDQARADMLSLLRSELVATRDPAYAPELWDPSTFLQSMYYVGDTNQVNIAILPNPETHVRTDEVVMQEEAAARFCWAFRNPFS</sequence>
<dbReference type="Proteomes" id="UP000591131">
    <property type="component" value="Unassembled WGS sequence"/>
</dbReference>
<comment type="caution">
    <text evidence="1">The sequence shown here is derived from an EMBL/GenBank/DDBJ whole genome shotgun (WGS) entry which is preliminary data.</text>
</comment>
<evidence type="ECO:0000313" key="2">
    <source>
        <dbReference type="Proteomes" id="UP000591131"/>
    </source>
</evidence>
<keyword evidence="2" id="KW-1185">Reference proteome</keyword>
<dbReference type="AlphaFoldDB" id="A0A7J6MU87"/>
<accession>A0A7J6MU87</accession>
<evidence type="ECO:0000313" key="1">
    <source>
        <dbReference type="EMBL" id="KAF4674471.1"/>
    </source>
</evidence>
<organism evidence="1 2">
    <name type="scientific">Perkinsus chesapeaki</name>
    <name type="common">Clam parasite</name>
    <name type="synonym">Perkinsus andrewsi</name>
    <dbReference type="NCBI Taxonomy" id="330153"/>
    <lineage>
        <taxon>Eukaryota</taxon>
        <taxon>Sar</taxon>
        <taxon>Alveolata</taxon>
        <taxon>Perkinsozoa</taxon>
        <taxon>Perkinsea</taxon>
        <taxon>Perkinsida</taxon>
        <taxon>Perkinsidae</taxon>
        <taxon>Perkinsus</taxon>
    </lineage>
</organism>
<reference evidence="1 2" key="1">
    <citation type="submission" date="2020-04" db="EMBL/GenBank/DDBJ databases">
        <title>Perkinsus chesapeaki whole genome sequence.</title>
        <authorList>
            <person name="Bogema D.R."/>
        </authorList>
    </citation>
    <scope>NUCLEOTIDE SEQUENCE [LARGE SCALE GENOMIC DNA]</scope>
    <source>
        <strain evidence="1">ATCC PRA-425</strain>
    </source>
</reference>